<accession>A0A1Y3AZ30</accession>
<dbReference type="GO" id="GO:0003723">
    <property type="term" value="F:RNA binding"/>
    <property type="evidence" value="ECO:0007669"/>
    <property type="project" value="InterPro"/>
</dbReference>
<gene>
    <name evidence="1" type="ORF">BLA29_014004</name>
</gene>
<reference evidence="1 2" key="1">
    <citation type="submission" date="2017-03" db="EMBL/GenBank/DDBJ databases">
        <title>Genome Survey of Euroglyphus maynei.</title>
        <authorList>
            <person name="Arlian L.G."/>
            <person name="Morgan M.S."/>
            <person name="Rider S.D."/>
        </authorList>
    </citation>
    <scope>NUCLEOTIDE SEQUENCE [LARGE SCALE GENOMIC DNA]</scope>
    <source>
        <strain evidence="1">Arlian Lab</strain>
        <tissue evidence="1">Whole body</tissue>
    </source>
</reference>
<keyword evidence="2" id="KW-1185">Reference proteome</keyword>
<dbReference type="OrthoDB" id="6777263at2759"/>
<dbReference type="Gene3D" id="3.30.1370.10">
    <property type="entry name" value="K Homology domain, type 1"/>
    <property type="match status" value="1"/>
</dbReference>
<dbReference type="EMBL" id="MUJZ01054179">
    <property type="protein sequence ID" value="OTF72883.1"/>
    <property type="molecule type" value="Genomic_DNA"/>
</dbReference>
<evidence type="ECO:0000313" key="1">
    <source>
        <dbReference type="EMBL" id="OTF72883.1"/>
    </source>
</evidence>
<organism evidence="1 2">
    <name type="scientific">Euroglyphus maynei</name>
    <name type="common">Mayne's house dust mite</name>
    <dbReference type="NCBI Taxonomy" id="6958"/>
    <lineage>
        <taxon>Eukaryota</taxon>
        <taxon>Metazoa</taxon>
        <taxon>Ecdysozoa</taxon>
        <taxon>Arthropoda</taxon>
        <taxon>Chelicerata</taxon>
        <taxon>Arachnida</taxon>
        <taxon>Acari</taxon>
        <taxon>Acariformes</taxon>
        <taxon>Sarcoptiformes</taxon>
        <taxon>Astigmata</taxon>
        <taxon>Psoroptidia</taxon>
        <taxon>Analgoidea</taxon>
        <taxon>Pyroglyphidae</taxon>
        <taxon>Pyroglyphinae</taxon>
        <taxon>Euroglyphus</taxon>
    </lineage>
</organism>
<proteinExistence type="predicted"/>
<protein>
    <submittedName>
        <fullName evidence="1">Uncharacterized protein</fullName>
    </submittedName>
</protein>
<evidence type="ECO:0000313" key="2">
    <source>
        <dbReference type="Proteomes" id="UP000194236"/>
    </source>
</evidence>
<comment type="caution">
    <text evidence="1">The sequence shown here is derived from an EMBL/GenBank/DDBJ whole genome shotgun (WGS) entry which is preliminary data.</text>
</comment>
<dbReference type="InterPro" id="IPR036612">
    <property type="entry name" value="KH_dom_type_1_sf"/>
</dbReference>
<name>A0A1Y3AZ30_EURMA</name>
<dbReference type="Proteomes" id="UP000194236">
    <property type="component" value="Unassembled WGS sequence"/>
</dbReference>
<sequence>MYYYLFDTNCYRPLLPPSIEIARVRASLFQINGDEHRPLILPEPDDGPIVNKMEKVYVPVDENPDYFT</sequence>
<dbReference type="AlphaFoldDB" id="A0A1Y3AZ30"/>